<dbReference type="SUPFAM" id="SSF53474">
    <property type="entry name" value="alpha/beta-Hydrolases"/>
    <property type="match status" value="1"/>
</dbReference>
<organism evidence="1 2">
    <name type="scientific">Solimonas aquatica</name>
    <dbReference type="NCBI Taxonomy" id="489703"/>
    <lineage>
        <taxon>Bacteria</taxon>
        <taxon>Pseudomonadati</taxon>
        <taxon>Pseudomonadota</taxon>
        <taxon>Gammaproteobacteria</taxon>
        <taxon>Nevskiales</taxon>
        <taxon>Nevskiaceae</taxon>
        <taxon>Solimonas</taxon>
    </lineage>
</organism>
<evidence type="ECO:0000313" key="1">
    <source>
        <dbReference type="EMBL" id="SEQ97576.1"/>
    </source>
</evidence>
<dbReference type="STRING" id="489703.SAMN04488038_11374"/>
<accession>A0A1H9KEH7</accession>
<keyword evidence="2" id="KW-1185">Reference proteome</keyword>
<gene>
    <name evidence="1" type="ORF">SAMN04488038_11374</name>
</gene>
<protein>
    <recommendedName>
        <fullName evidence="3">Alpha/beta hydrolase family protein</fullName>
    </recommendedName>
</protein>
<dbReference type="InterPro" id="IPR029058">
    <property type="entry name" value="AB_hydrolase_fold"/>
</dbReference>
<dbReference type="Gene3D" id="3.40.50.1820">
    <property type="entry name" value="alpha/beta hydrolase"/>
    <property type="match status" value="1"/>
</dbReference>
<dbReference type="InterPro" id="IPR050261">
    <property type="entry name" value="FrsA_esterase"/>
</dbReference>
<dbReference type="PROSITE" id="PS51257">
    <property type="entry name" value="PROKAR_LIPOPROTEIN"/>
    <property type="match status" value="1"/>
</dbReference>
<evidence type="ECO:0000313" key="2">
    <source>
        <dbReference type="Proteomes" id="UP000199233"/>
    </source>
</evidence>
<evidence type="ECO:0008006" key="3">
    <source>
        <dbReference type="Google" id="ProtNLM"/>
    </source>
</evidence>
<dbReference type="EMBL" id="FOFS01000013">
    <property type="protein sequence ID" value="SEQ97576.1"/>
    <property type="molecule type" value="Genomic_DNA"/>
</dbReference>
<name>A0A1H9KEH7_9GAMM</name>
<reference evidence="1 2" key="1">
    <citation type="submission" date="2016-10" db="EMBL/GenBank/DDBJ databases">
        <authorList>
            <person name="de Groot N.N."/>
        </authorList>
    </citation>
    <scope>NUCLEOTIDE SEQUENCE [LARGE SCALE GENOMIC DNA]</scope>
    <source>
        <strain evidence="1 2">DSM 25927</strain>
    </source>
</reference>
<dbReference type="AlphaFoldDB" id="A0A1H9KEH7"/>
<dbReference type="PANTHER" id="PTHR22946">
    <property type="entry name" value="DIENELACTONE HYDROLASE DOMAIN-CONTAINING PROTEIN-RELATED"/>
    <property type="match status" value="1"/>
</dbReference>
<dbReference type="Proteomes" id="UP000199233">
    <property type="component" value="Unassembled WGS sequence"/>
</dbReference>
<sequence length="521" mass="56248">MNTKNLGEAMKRMTSAMRCAVWAMLGLAALSGCSSSSRPESVAAPRSGTPGWDRSCDEARFPSLAWTQCELLNYAHVSEAPTEQLQPAFVARLSAQSLSNQLSWLARAADDPSWLALRSANTELIPLCTTWALPCVGDPFRYAQAEGLDGAPFYTGEAEVIPVVYYDQDCARISGRIWAPRNRQSGASLPGVVIENGSVQASETLYWWAAQLLVRAGYVVMTSDPRGQGRSDWQSPSGQQGGNLNVEVFTSGLVNAIDFFRSSSVQPYPHNQSCAGTYPTVVTAFNPLHAAIDPARLGIAGHSAGANAVHNVQAFGASGAAPWPGLIDAQNPVRAAVAWDSTFNPNISLGGLSELPGVAEAGLALTQTRITLQPHLPLLEQQSEYGLVPTPFLTQPAADSHLSVYQAWRAQNLPVMQVTLRGSTHYEWSLLPAFPASSWCPQIVDGRCSGGWGQPLAQHYTLAWFDRWLKQPGEAGYADADARLLDDASWADRMSFHFHSARSFVLRDGQRADCADIRAGC</sequence>
<proteinExistence type="predicted"/>